<sequence>MKNNAIALLLPAAMLLSACTTVEPAYKDIGTRAAPCTEGGPDSVAQKFYDLRIAQPTQGLPDNQLLARYRPYLSEKLYQSLLEANTRSDKPAEWRQGDLFSSLAQGPSTAKVANASTIPNTDARNIPLRVSLTREGDRRVSWQDEVLMVREGTCWTVDDVRYVANWQHPGGGTLTQLLEK</sequence>
<feature type="chain" id="PRO_5021352454" evidence="1">
    <location>
        <begin position="19"/>
        <end position="180"/>
    </location>
</feature>
<comment type="caution">
    <text evidence="3">The sequence shown here is derived from an EMBL/GenBank/DDBJ whole genome shotgun (WGS) entry which is preliminary data.</text>
</comment>
<evidence type="ECO:0000313" key="3">
    <source>
        <dbReference type="EMBL" id="TPW44594.1"/>
    </source>
</evidence>
<proteinExistence type="predicted"/>
<evidence type="ECO:0000313" key="4">
    <source>
        <dbReference type="Proteomes" id="UP000319523"/>
    </source>
</evidence>
<name>A0A506VEN7_9GAMM</name>
<evidence type="ECO:0000256" key="1">
    <source>
        <dbReference type="SAM" id="SignalP"/>
    </source>
</evidence>
<gene>
    <name evidence="3" type="ORF">FKM52_02480</name>
</gene>
<dbReference type="Pfam" id="PF12883">
    <property type="entry name" value="DUF3828"/>
    <property type="match status" value="1"/>
</dbReference>
<keyword evidence="4" id="KW-1185">Reference proteome</keyword>
<evidence type="ECO:0000259" key="2">
    <source>
        <dbReference type="Pfam" id="PF12883"/>
    </source>
</evidence>
<dbReference type="RefSeq" id="WP_141174600.1">
    <property type="nucleotide sequence ID" value="NZ_JBHUFX010000013.1"/>
</dbReference>
<keyword evidence="3" id="KW-0449">Lipoprotein</keyword>
<dbReference type="EMBL" id="VHQI01000001">
    <property type="protein sequence ID" value="TPW44594.1"/>
    <property type="molecule type" value="Genomic_DNA"/>
</dbReference>
<feature type="domain" description="DUF3828" evidence="2">
    <location>
        <begin position="41"/>
        <end position="163"/>
    </location>
</feature>
<organism evidence="3 4">
    <name type="scientific">Mixta tenebrionis</name>
    <dbReference type="NCBI Taxonomy" id="2562439"/>
    <lineage>
        <taxon>Bacteria</taxon>
        <taxon>Pseudomonadati</taxon>
        <taxon>Pseudomonadota</taxon>
        <taxon>Gammaproteobacteria</taxon>
        <taxon>Enterobacterales</taxon>
        <taxon>Erwiniaceae</taxon>
        <taxon>Mixta</taxon>
    </lineage>
</organism>
<dbReference type="AlphaFoldDB" id="A0A506VEN7"/>
<dbReference type="InterPro" id="IPR024289">
    <property type="entry name" value="DUF3828"/>
</dbReference>
<protein>
    <submittedName>
        <fullName evidence="3">Lipoprotein</fullName>
    </submittedName>
</protein>
<dbReference type="Proteomes" id="UP000319523">
    <property type="component" value="Unassembled WGS sequence"/>
</dbReference>
<dbReference type="OrthoDB" id="6076941at2"/>
<feature type="signal peptide" evidence="1">
    <location>
        <begin position="1"/>
        <end position="18"/>
    </location>
</feature>
<reference evidence="3 4" key="1">
    <citation type="submission" date="2019-06" db="EMBL/GenBank/DDBJ databases">
        <authorList>
            <person name="Yang Y."/>
        </authorList>
    </citation>
    <scope>NUCLEOTIDE SEQUENCE [LARGE SCALE GENOMIC DNA]</scope>
    <source>
        <strain evidence="3 4">BIT-26</strain>
    </source>
</reference>
<keyword evidence="1" id="KW-0732">Signal</keyword>
<accession>A0A506VEN7</accession>
<dbReference type="NCBIfam" id="NF007824">
    <property type="entry name" value="PRK10533.1"/>
    <property type="match status" value="1"/>
</dbReference>
<dbReference type="PROSITE" id="PS51257">
    <property type="entry name" value="PROKAR_LIPOPROTEIN"/>
    <property type="match status" value="1"/>
</dbReference>